<dbReference type="Pfam" id="PF01497">
    <property type="entry name" value="Peripla_BP_2"/>
    <property type="match status" value="1"/>
</dbReference>
<dbReference type="GO" id="GO:1901678">
    <property type="term" value="P:iron coordination entity transport"/>
    <property type="evidence" value="ECO:0007669"/>
    <property type="project" value="UniProtKB-ARBA"/>
</dbReference>
<evidence type="ECO:0000256" key="5">
    <source>
        <dbReference type="SAM" id="MobiDB-lite"/>
    </source>
</evidence>
<reference evidence="8" key="1">
    <citation type="submission" date="2024-05" db="EMBL/GenBank/DDBJ databases">
        <authorList>
            <person name="Cai S.Y."/>
            <person name="Jin L.M."/>
            <person name="Li H.R."/>
        </authorList>
    </citation>
    <scope>NUCLEOTIDE SEQUENCE</scope>
    <source>
        <strain evidence="8">A5-74</strain>
    </source>
</reference>
<keyword evidence="4 6" id="KW-0732">Signal</keyword>
<dbReference type="EMBL" id="CP159218">
    <property type="protein sequence ID" value="XCG63745.1"/>
    <property type="molecule type" value="Genomic_DNA"/>
</dbReference>
<evidence type="ECO:0000259" key="7">
    <source>
        <dbReference type="PROSITE" id="PS50983"/>
    </source>
</evidence>
<dbReference type="RefSeq" id="WP_353649360.1">
    <property type="nucleotide sequence ID" value="NZ_CP159218.1"/>
</dbReference>
<dbReference type="Gene3D" id="3.40.50.1980">
    <property type="entry name" value="Nitrogenase molybdenum iron protein domain"/>
    <property type="match status" value="2"/>
</dbReference>
<comment type="subcellular location">
    <subcellularLocation>
        <location evidence="1">Cell envelope</location>
    </subcellularLocation>
</comment>
<name>A0AAU8DNI3_9ACTN</name>
<comment type="similarity">
    <text evidence="2">Belongs to the bacterial solute-binding protein 8 family.</text>
</comment>
<feature type="region of interest" description="Disordered" evidence="5">
    <location>
        <begin position="27"/>
        <end position="70"/>
    </location>
</feature>
<dbReference type="InterPro" id="IPR051313">
    <property type="entry name" value="Bact_iron-sidero_bind"/>
</dbReference>
<sequence>MNPVRRILAAVGLVTASALALSACGSDTATSPSSSAPVATSSTASSSASATGSAAGSSADGSSVAAPSSVTEGTFPVTVKNIYGETTIEQAPTRVATVSWVNPDIALALGVVPVGMDADAYGANADKSTDWKDEALAGLGASIGTDKAPAQWDAANGINFDAIADATPDVILAAYSGLTQDEYDKLSKIAPVVGPVAAGYTTSWQDATTVIGAALGKGPEAAALISTVEGKISAAGAANPVLKGKTFIAASLDPTKTNVSIYAAGDTRPRFLTALGLTQAPVVAANTKAGAFYFEYSGEKANELKSDIIFSWGAATTTLKVLQDNKLLGQIPAIKSGAALLTSDEQLTLSISASSPLSLQWALPKFVPLVVKAAETADGS</sequence>
<dbReference type="PROSITE" id="PS51257">
    <property type="entry name" value="PROKAR_LIPOPROTEIN"/>
    <property type="match status" value="1"/>
</dbReference>
<dbReference type="GO" id="GO:0030288">
    <property type="term" value="C:outer membrane-bounded periplasmic space"/>
    <property type="evidence" value="ECO:0007669"/>
    <property type="project" value="TreeGrafter"/>
</dbReference>
<dbReference type="PANTHER" id="PTHR30532:SF24">
    <property type="entry name" value="FERRIC ENTEROBACTIN-BINDING PERIPLASMIC PROTEIN FEPB"/>
    <property type="match status" value="1"/>
</dbReference>
<evidence type="ECO:0000256" key="3">
    <source>
        <dbReference type="ARBA" id="ARBA00022448"/>
    </source>
</evidence>
<protein>
    <submittedName>
        <fullName evidence="8">ABC transporter substrate-binding protein</fullName>
    </submittedName>
</protein>
<feature type="domain" description="Fe/B12 periplasmic-binding" evidence="7">
    <location>
        <begin position="94"/>
        <end position="374"/>
    </location>
</feature>
<evidence type="ECO:0000256" key="6">
    <source>
        <dbReference type="SAM" id="SignalP"/>
    </source>
</evidence>
<evidence type="ECO:0000313" key="8">
    <source>
        <dbReference type="EMBL" id="XCG63745.1"/>
    </source>
</evidence>
<feature type="signal peptide" evidence="6">
    <location>
        <begin position="1"/>
        <end position="20"/>
    </location>
</feature>
<accession>A0AAU8DNI3</accession>
<feature type="chain" id="PRO_5043908021" evidence="6">
    <location>
        <begin position="21"/>
        <end position="380"/>
    </location>
</feature>
<dbReference type="PANTHER" id="PTHR30532">
    <property type="entry name" value="IRON III DICITRATE-BINDING PERIPLASMIC PROTEIN"/>
    <property type="match status" value="1"/>
</dbReference>
<dbReference type="InterPro" id="IPR002491">
    <property type="entry name" value="ABC_transptr_periplasmic_BD"/>
</dbReference>
<dbReference type="SUPFAM" id="SSF53807">
    <property type="entry name" value="Helical backbone' metal receptor"/>
    <property type="match status" value="1"/>
</dbReference>
<dbReference type="PROSITE" id="PS50983">
    <property type="entry name" value="FE_B12_PBP"/>
    <property type="match status" value="1"/>
</dbReference>
<evidence type="ECO:0000256" key="2">
    <source>
        <dbReference type="ARBA" id="ARBA00008814"/>
    </source>
</evidence>
<gene>
    <name evidence="8" type="ORF">ABLG96_21615</name>
</gene>
<keyword evidence="3" id="KW-0813">Transport</keyword>
<evidence type="ECO:0000256" key="4">
    <source>
        <dbReference type="ARBA" id="ARBA00022729"/>
    </source>
</evidence>
<dbReference type="AlphaFoldDB" id="A0AAU8DNI3"/>
<proteinExistence type="inferred from homology"/>
<evidence type="ECO:0000256" key="1">
    <source>
        <dbReference type="ARBA" id="ARBA00004196"/>
    </source>
</evidence>
<organism evidence="8">
    <name type="scientific">Nakamurella sp. A5-74</name>
    <dbReference type="NCBI Taxonomy" id="3158264"/>
    <lineage>
        <taxon>Bacteria</taxon>
        <taxon>Bacillati</taxon>
        <taxon>Actinomycetota</taxon>
        <taxon>Actinomycetes</taxon>
        <taxon>Nakamurellales</taxon>
        <taxon>Nakamurellaceae</taxon>
        <taxon>Nakamurella</taxon>
    </lineage>
</organism>